<dbReference type="Proteomes" id="UP001597542">
    <property type="component" value="Unassembled WGS sequence"/>
</dbReference>
<dbReference type="RefSeq" id="WP_344287448.1">
    <property type="nucleotide sequence ID" value="NZ_BAAAHV010000028.1"/>
</dbReference>
<dbReference type="PROSITE" id="PS51257">
    <property type="entry name" value="PROKAR_LIPOPROTEIN"/>
    <property type="match status" value="1"/>
</dbReference>
<feature type="chain" id="PRO_5045969274" evidence="1">
    <location>
        <begin position="30"/>
        <end position="316"/>
    </location>
</feature>
<evidence type="ECO:0000259" key="2">
    <source>
        <dbReference type="Pfam" id="PF12680"/>
    </source>
</evidence>
<dbReference type="InterPro" id="IPR037401">
    <property type="entry name" value="SnoaL-like"/>
</dbReference>
<protein>
    <submittedName>
        <fullName evidence="3">Nuclear transport factor 2 family protein</fullName>
    </submittedName>
</protein>
<accession>A0ABW5HTS3</accession>
<comment type="caution">
    <text evidence="3">The sequence shown here is derived from an EMBL/GenBank/DDBJ whole genome shotgun (WGS) entry which is preliminary data.</text>
</comment>
<name>A0ABW5HTS3_9PSEU</name>
<dbReference type="Pfam" id="PF12680">
    <property type="entry name" value="SnoaL_2"/>
    <property type="match status" value="2"/>
</dbReference>
<dbReference type="PANTHER" id="PTHR38436:SF1">
    <property type="entry name" value="ESTER CYCLASE"/>
    <property type="match status" value="1"/>
</dbReference>
<evidence type="ECO:0000313" key="4">
    <source>
        <dbReference type="Proteomes" id="UP001597542"/>
    </source>
</evidence>
<keyword evidence="4" id="KW-1185">Reference proteome</keyword>
<feature type="signal peptide" evidence="1">
    <location>
        <begin position="1"/>
        <end position="29"/>
    </location>
</feature>
<evidence type="ECO:0000256" key="1">
    <source>
        <dbReference type="SAM" id="SignalP"/>
    </source>
</evidence>
<organism evidence="3 4">
    <name type="scientific">Amycolatopsis albidoflavus</name>
    <dbReference type="NCBI Taxonomy" id="102226"/>
    <lineage>
        <taxon>Bacteria</taxon>
        <taxon>Bacillati</taxon>
        <taxon>Actinomycetota</taxon>
        <taxon>Actinomycetes</taxon>
        <taxon>Pseudonocardiales</taxon>
        <taxon>Pseudonocardiaceae</taxon>
        <taxon>Amycolatopsis</taxon>
    </lineage>
</organism>
<dbReference type="SUPFAM" id="SSF54427">
    <property type="entry name" value="NTF2-like"/>
    <property type="match status" value="2"/>
</dbReference>
<keyword evidence="1" id="KW-0732">Signal</keyword>
<proteinExistence type="predicted"/>
<dbReference type="EMBL" id="JBHUKQ010000008">
    <property type="protein sequence ID" value="MFD2480264.1"/>
    <property type="molecule type" value="Genomic_DNA"/>
</dbReference>
<feature type="domain" description="SnoaL-like" evidence="2">
    <location>
        <begin position="198"/>
        <end position="294"/>
    </location>
</feature>
<dbReference type="InterPro" id="IPR009959">
    <property type="entry name" value="Cyclase_SnoaL-like"/>
</dbReference>
<dbReference type="InterPro" id="IPR032710">
    <property type="entry name" value="NTF2-like_dom_sf"/>
</dbReference>
<dbReference type="Gene3D" id="3.10.450.50">
    <property type="match status" value="2"/>
</dbReference>
<gene>
    <name evidence="3" type="ORF">ACFSUT_08270</name>
</gene>
<evidence type="ECO:0000313" key="3">
    <source>
        <dbReference type="EMBL" id="MFD2480264.1"/>
    </source>
</evidence>
<reference evidence="4" key="1">
    <citation type="journal article" date="2019" name="Int. J. Syst. Evol. Microbiol.">
        <title>The Global Catalogue of Microorganisms (GCM) 10K type strain sequencing project: providing services to taxonomists for standard genome sequencing and annotation.</title>
        <authorList>
            <consortium name="The Broad Institute Genomics Platform"/>
            <consortium name="The Broad Institute Genome Sequencing Center for Infectious Disease"/>
            <person name="Wu L."/>
            <person name="Ma J."/>
        </authorList>
    </citation>
    <scope>NUCLEOTIDE SEQUENCE [LARGE SCALE GENOMIC DNA]</scope>
    <source>
        <strain evidence="4">CGMCC 4.7638</strain>
    </source>
</reference>
<feature type="domain" description="SnoaL-like" evidence="2">
    <location>
        <begin position="57"/>
        <end position="156"/>
    </location>
</feature>
<dbReference type="PANTHER" id="PTHR38436">
    <property type="entry name" value="POLYKETIDE CYCLASE SNOAL-LIKE DOMAIN"/>
    <property type="match status" value="1"/>
</dbReference>
<sequence>MTRSIYRFSPLPRRELVRLAGLLMAVAFALTACQQVPPEVSRAEESAVSEADRTATVRSFYQLAFVEKKVADAADRYLGGTYVQHNPGVADGPKAFKDAFTGYFSSAPAVSYTVHRVLAEKDLVLVHAEQRGDPASPVIAIMDLFRVDSTGKIVEHWDAVQPVPGKSTNGHTMFDGPVGTRPSPSPQTREQNREAALEFLDLAFNRANAKTAVELYVADQYTQHNPRLADGGAAFVSAFAGAERLTGDAKRVFPRTIVDGNLVAVHTYGRNPDNTGSGSIDIFRFDQNNKIAEHWDAVQSYPARTASGNTVWDDGR</sequence>